<dbReference type="FunFam" id="3.40.50.2300:FF:000051">
    <property type="entry name" value="Two-component response regulator yehT"/>
    <property type="match status" value="1"/>
</dbReference>
<evidence type="ECO:0000259" key="4">
    <source>
        <dbReference type="PROSITE" id="PS50930"/>
    </source>
</evidence>
<dbReference type="InterPro" id="IPR007492">
    <property type="entry name" value="LytTR_DNA-bd_dom"/>
</dbReference>
<dbReference type="CDD" id="cd17532">
    <property type="entry name" value="REC_LytTR_AlgR-like"/>
    <property type="match status" value="1"/>
</dbReference>
<dbReference type="GO" id="GO:0000156">
    <property type="term" value="F:phosphorelay response regulator activity"/>
    <property type="evidence" value="ECO:0007669"/>
    <property type="project" value="InterPro"/>
</dbReference>
<dbReference type="SUPFAM" id="SSF52172">
    <property type="entry name" value="CheY-like"/>
    <property type="match status" value="1"/>
</dbReference>
<comment type="caution">
    <text evidence="5">The sequence shown here is derived from an EMBL/GenBank/DDBJ whole genome shotgun (WGS) entry which is preliminary data.</text>
</comment>
<evidence type="ECO:0000256" key="2">
    <source>
        <dbReference type="PROSITE-ProRule" id="PRU00169"/>
    </source>
</evidence>
<dbReference type="InterPro" id="IPR001789">
    <property type="entry name" value="Sig_transdc_resp-reg_receiver"/>
</dbReference>
<organism evidence="5 6">
    <name type="scientific">Alteromonas halophila</name>
    <dbReference type="NCBI Taxonomy" id="516698"/>
    <lineage>
        <taxon>Bacteria</taxon>
        <taxon>Pseudomonadati</taxon>
        <taxon>Pseudomonadota</taxon>
        <taxon>Gammaproteobacteria</taxon>
        <taxon>Alteromonadales</taxon>
        <taxon>Alteromonadaceae</taxon>
        <taxon>Alteromonas/Salinimonas group</taxon>
        <taxon>Alteromonas</taxon>
    </lineage>
</organism>
<dbReference type="Pfam" id="PF00072">
    <property type="entry name" value="Response_reg"/>
    <property type="match status" value="1"/>
</dbReference>
<dbReference type="Gene3D" id="3.40.50.2300">
    <property type="match status" value="1"/>
</dbReference>
<dbReference type="Proteomes" id="UP000631300">
    <property type="component" value="Unassembled WGS sequence"/>
</dbReference>
<proteinExistence type="predicted"/>
<evidence type="ECO:0000256" key="1">
    <source>
        <dbReference type="ARBA" id="ARBA00023012"/>
    </source>
</evidence>
<feature type="modified residue" description="4-aspartylphosphate" evidence="2">
    <location>
        <position position="58"/>
    </location>
</feature>
<keyword evidence="2" id="KW-0597">Phosphoprotein</keyword>
<keyword evidence="6" id="KW-1185">Reference proteome</keyword>
<gene>
    <name evidence="5" type="ORF">GCM10007391_22770</name>
</gene>
<dbReference type="Gene3D" id="2.40.50.1020">
    <property type="entry name" value="LytTr DNA-binding domain"/>
    <property type="match status" value="1"/>
</dbReference>
<dbReference type="PROSITE" id="PS50930">
    <property type="entry name" value="HTH_LYTTR"/>
    <property type="match status" value="1"/>
</dbReference>
<dbReference type="RefSeq" id="WP_189406578.1">
    <property type="nucleotide sequence ID" value="NZ_BMXP01000005.1"/>
</dbReference>
<feature type="domain" description="Response regulatory" evidence="3">
    <location>
        <begin position="7"/>
        <end position="122"/>
    </location>
</feature>
<dbReference type="GO" id="GO:0003677">
    <property type="term" value="F:DNA binding"/>
    <property type="evidence" value="ECO:0007669"/>
    <property type="project" value="UniProtKB-KW"/>
</dbReference>
<feature type="domain" description="HTH LytTR-type" evidence="4">
    <location>
        <begin position="171"/>
        <end position="275"/>
    </location>
</feature>
<dbReference type="InterPro" id="IPR011006">
    <property type="entry name" value="CheY-like_superfamily"/>
</dbReference>
<dbReference type="SMART" id="SM00850">
    <property type="entry name" value="LytTR"/>
    <property type="match status" value="1"/>
</dbReference>
<evidence type="ECO:0000313" key="6">
    <source>
        <dbReference type="Proteomes" id="UP000631300"/>
    </source>
</evidence>
<dbReference type="AlphaFoldDB" id="A0A918MZ92"/>
<reference evidence="5" key="1">
    <citation type="journal article" date="2014" name="Int. J. Syst. Evol. Microbiol.">
        <title>Complete genome sequence of Corynebacterium casei LMG S-19264T (=DSM 44701T), isolated from a smear-ripened cheese.</title>
        <authorList>
            <consortium name="US DOE Joint Genome Institute (JGI-PGF)"/>
            <person name="Walter F."/>
            <person name="Albersmeier A."/>
            <person name="Kalinowski J."/>
            <person name="Ruckert C."/>
        </authorList>
    </citation>
    <scope>NUCLEOTIDE SEQUENCE</scope>
    <source>
        <strain evidence="5">KCTC 22164</strain>
    </source>
</reference>
<protein>
    <submittedName>
        <fullName evidence="5">DNA-binding response regulator</fullName>
    </submittedName>
</protein>
<keyword evidence="5" id="KW-0238">DNA-binding</keyword>
<dbReference type="EMBL" id="BMXP01000005">
    <property type="protein sequence ID" value="GGW88311.1"/>
    <property type="molecule type" value="Genomic_DNA"/>
</dbReference>
<dbReference type="PANTHER" id="PTHR37299">
    <property type="entry name" value="TRANSCRIPTIONAL REGULATOR-RELATED"/>
    <property type="match status" value="1"/>
</dbReference>
<dbReference type="SMART" id="SM00448">
    <property type="entry name" value="REC"/>
    <property type="match status" value="1"/>
</dbReference>
<evidence type="ECO:0000313" key="5">
    <source>
        <dbReference type="EMBL" id="GGW88311.1"/>
    </source>
</evidence>
<keyword evidence="1" id="KW-0902">Two-component regulatory system</keyword>
<name>A0A918MZ92_9ALTE</name>
<dbReference type="Pfam" id="PF04397">
    <property type="entry name" value="LytTR"/>
    <property type="match status" value="1"/>
</dbReference>
<reference evidence="5" key="2">
    <citation type="submission" date="2020-09" db="EMBL/GenBank/DDBJ databases">
        <authorList>
            <person name="Sun Q."/>
            <person name="Kim S."/>
        </authorList>
    </citation>
    <scope>NUCLEOTIDE SEQUENCE</scope>
    <source>
        <strain evidence="5">KCTC 22164</strain>
    </source>
</reference>
<sequence length="275" mass="31545">MTEQVIKTVVVDDEPLARRGLKARLERHQDIDVVAECQNGLDAVSAISQHRPDLVFLDIQMPGLNGFQVIQKLRELSQPLPLIVFVTAYDSYAIRAFDVHALDYLLKPADDERLRLALQKVREYFATQHQDEQSRKLVNLVAELTGDDYEEILRKLASGEQVETNPYPDVLAIKDGSEVTRVNVHDIQWIDAAGDYMCVHALDGMHIMRKTMKELEKELNPQWFVRVHRSAIANIRFVKKLVSHISGEYHLILQNDTELKVSRSHRDKVKAAMKM</sequence>
<dbReference type="PANTHER" id="PTHR37299:SF1">
    <property type="entry name" value="STAGE 0 SPORULATION PROTEIN A HOMOLOG"/>
    <property type="match status" value="1"/>
</dbReference>
<dbReference type="InterPro" id="IPR046947">
    <property type="entry name" value="LytR-like"/>
</dbReference>
<accession>A0A918MZ92</accession>
<dbReference type="PROSITE" id="PS50110">
    <property type="entry name" value="RESPONSE_REGULATORY"/>
    <property type="match status" value="1"/>
</dbReference>
<evidence type="ECO:0000259" key="3">
    <source>
        <dbReference type="PROSITE" id="PS50110"/>
    </source>
</evidence>